<name>A0A6J5MM63_9CAUD</name>
<accession>A0A6J5MM63</accession>
<protein>
    <submittedName>
        <fullName evidence="1">Uncharacterized protein</fullName>
    </submittedName>
</protein>
<dbReference type="EMBL" id="LR796493">
    <property type="protein sequence ID" value="CAB4147728.1"/>
    <property type="molecule type" value="Genomic_DNA"/>
</dbReference>
<gene>
    <name evidence="1" type="ORF">UFOVP510_45</name>
</gene>
<dbReference type="Gene3D" id="1.20.5.320">
    <property type="entry name" value="6-Phosphogluconate Dehydrogenase, domain 3"/>
    <property type="match status" value="1"/>
</dbReference>
<reference evidence="1" key="1">
    <citation type="submission" date="2020-04" db="EMBL/GenBank/DDBJ databases">
        <authorList>
            <person name="Chiriac C."/>
            <person name="Salcher M."/>
            <person name="Ghai R."/>
            <person name="Kavagutti S V."/>
        </authorList>
    </citation>
    <scope>NUCLEOTIDE SEQUENCE</scope>
</reference>
<sequence>MMSLSSHTFWIDYESGKLVESLNSGTQAKNPTFTQGDTSKVEIHLVRKNGTTREEIAIPAGGTLKFGIGRLETAPTGGSFKLGYKGTATADIAFDATASAIASALNGIPAVASEGGISVAKAGDAFLLTWNTGTTHDALASDPDALFPSSQVILIGQTAGDVQKVLLHLQQSPIAYLETFSNMGSPEITATLIATVGAKKVYRVSISPSPAGGSFIISGTNPTGTIESGSISINATSYDVVNALPSTISTDASVIKSGTYSWDISISSANSLAVDGSGLVGWLGVEGLLSLNTVQIHEFLNAKETAQAVIEIALSEASGQTTLVQADCTIVADLIDDGSIAPLDLTPPLSEGVANNRYIRKDLVSAPSEATQDIIWQNLGVTIDGSDVVDAIDNSSAPSGGNPFATKDDVDAKYDATNPSNYIPEANVDGNLYGRKNGMWELVPSADLTGYATESFVTSQGYLTTFPGITNVAASLTYDDPSVRSTGESTFLLYDSQLGYDVNVVLIATAPLDPNENNYDGYVVGFQVGSPLSMNVSGNLVQMQVPPGLSLQELFNQIAIAFPTWTFSGDAISASYIDSTELSGLGVSMFVNPVGIGSGDPFVSKPSLWLDLKEKVAALGQADKFMYVDPSGVLGFRSSTLYVLSSTYYSGQNLKANLSGCTFTGKVNAAPSTSLSAGFNLGSGVAPATPSAGDLWTAGNTDTLRYRAPLSNNTLDVATRNATNTFSSPNIIDTTSTSSALRITQKGTGSAILVEDATNPDTTAFVVDANGAVGVGVDPATWTATNKVEVVGAIKATSITFNGTSQFKVNGTQSNPTSGNFDAGKYPTEILMSYNGSTYAIPARFISTP</sequence>
<organism evidence="1">
    <name type="scientific">uncultured Caudovirales phage</name>
    <dbReference type="NCBI Taxonomy" id="2100421"/>
    <lineage>
        <taxon>Viruses</taxon>
        <taxon>Duplodnaviria</taxon>
        <taxon>Heunggongvirae</taxon>
        <taxon>Uroviricota</taxon>
        <taxon>Caudoviricetes</taxon>
        <taxon>Peduoviridae</taxon>
        <taxon>Maltschvirus</taxon>
        <taxon>Maltschvirus maltsch</taxon>
    </lineage>
</organism>
<proteinExistence type="predicted"/>
<evidence type="ECO:0000313" key="1">
    <source>
        <dbReference type="EMBL" id="CAB4147728.1"/>
    </source>
</evidence>